<feature type="compositionally biased region" description="Polar residues" evidence="2">
    <location>
        <begin position="207"/>
        <end position="220"/>
    </location>
</feature>
<sequence length="808" mass="91177">MPLWVCGCCGALRPRYKRLVDNIFPEDPEDGLVKANMEKLTFYALSAPEKLDRIGAYLSERLSRDVARHRYGYVCIAMEALDQLLMACHCQSINLFVESFLKMVRKLLEADKPNLQILGTNSFVKFANIEEDTPSYHRSYDFFVSRFSEMCHSSYEDPDIRTKIRMAGIKGLQGVVRKTVNDELQANIWDPQHMDKIVPSLLFNLQSGEGTESRSPSPLQASEKERESPAKLTERCFRELLGRAAYGNIKNAVTPVLMHLDNHSLWEGKTFAVRCFKIIMYSIQSQHSHLVIQQLLGHLDANSKSSATVRAGIVEVLLEAAAIAASGSVGPTVLEVFNTLLRHLRLSVDYELTGSYDCTNIGTKIIKEHEERQLQEAVIRTVGSFANTLPTYQRSEVMLFIMGKIPIPGMHPMLHSTGSGPEGNRMIQVMLLKSLRQVTCGFQTTNMLTALPNSFLDPLLSFALLEDAEIRLLVLEILVSLIDRHNNLPKFSTISIISDISVLKLKVDKCSRQDNLFMKKHAQHLYRHIYLCSKEQSSVQPHFEKLYSLLALISMELANEEVVVDLIRVALALQDLALSSEETLPVYNRCAVYALSSAYLNLISQLTTVPAFCQHVHEVSATLESLYLLTVCSHQLIPKTLEKLEGELLFQQAKITEVLGGSGYNTERLATPYVPQFTDEDRLSKRKSIGETISLQVEVESRNSPEKEEVNENIKIYNTHRHICVGVEEQEKERRRQVVEKFQKAPFEEIAAHCGARATMLQSKLNQIFEITIRPPPSPSGTITSSYGQTQSRSVPVYDMKFPDLCVY</sequence>
<dbReference type="Gene3D" id="1.25.10.10">
    <property type="entry name" value="Leucine-rich Repeat Variant"/>
    <property type="match status" value="1"/>
</dbReference>
<dbReference type="PANTHER" id="PTHR12444:SF4">
    <property type="entry name" value="PROTEIN EFR3 HOMOLOG B"/>
    <property type="match status" value="1"/>
</dbReference>
<dbReference type="InterPro" id="IPR011989">
    <property type="entry name" value="ARM-like"/>
</dbReference>
<dbReference type="InterPro" id="IPR051851">
    <property type="entry name" value="EFR3_Homologs"/>
</dbReference>
<dbReference type="Proteomes" id="UP000472260">
    <property type="component" value="Unassembled WGS sequence"/>
</dbReference>
<evidence type="ECO:0000256" key="2">
    <source>
        <dbReference type="SAM" id="MobiDB-lite"/>
    </source>
</evidence>
<organism evidence="3 4">
    <name type="scientific">Sinocyclocheilus anshuiensis</name>
    <dbReference type="NCBI Taxonomy" id="1608454"/>
    <lineage>
        <taxon>Eukaryota</taxon>
        <taxon>Metazoa</taxon>
        <taxon>Chordata</taxon>
        <taxon>Craniata</taxon>
        <taxon>Vertebrata</taxon>
        <taxon>Euteleostomi</taxon>
        <taxon>Actinopterygii</taxon>
        <taxon>Neopterygii</taxon>
        <taxon>Teleostei</taxon>
        <taxon>Ostariophysi</taxon>
        <taxon>Cypriniformes</taxon>
        <taxon>Cyprinidae</taxon>
        <taxon>Cyprininae</taxon>
        <taxon>Sinocyclocheilus</taxon>
    </lineage>
</organism>
<reference evidence="3" key="2">
    <citation type="submission" date="2025-09" db="UniProtKB">
        <authorList>
            <consortium name="Ensembl"/>
        </authorList>
    </citation>
    <scope>IDENTIFICATION</scope>
</reference>
<evidence type="ECO:0000256" key="1">
    <source>
        <dbReference type="ARBA" id="ARBA00010216"/>
    </source>
</evidence>
<feature type="region of interest" description="Disordered" evidence="2">
    <location>
        <begin position="207"/>
        <end position="230"/>
    </location>
</feature>
<dbReference type="SUPFAM" id="SSF48371">
    <property type="entry name" value="ARM repeat"/>
    <property type="match status" value="1"/>
</dbReference>
<dbReference type="InterPro" id="IPR016024">
    <property type="entry name" value="ARM-type_fold"/>
</dbReference>
<name>A0A671NKJ3_9TELE</name>
<reference evidence="3" key="1">
    <citation type="submission" date="2025-08" db="UniProtKB">
        <authorList>
            <consortium name="Ensembl"/>
        </authorList>
    </citation>
    <scope>IDENTIFICATION</scope>
</reference>
<gene>
    <name evidence="3" type="primary">LOC107697142</name>
</gene>
<proteinExistence type="inferred from homology"/>
<dbReference type="AlphaFoldDB" id="A0A671NKJ3"/>
<evidence type="ECO:0000313" key="3">
    <source>
        <dbReference type="Ensembl" id="ENSSANP00000045307.1"/>
    </source>
</evidence>
<dbReference type="Pfam" id="PF21052">
    <property type="entry name" value="EFR3_ARM"/>
    <property type="match status" value="1"/>
</dbReference>
<evidence type="ECO:0000313" key="4">
    <source>
        <dbReference type="Proteomes" id="UP000472260"/>
    </source>
</evidence>
<dbReference type="PANTHER" id="PTHR12444">
    <property type="entry name" value="PROTEIN EFR3 HOMOLOG CMP44E"/>
    <property type="match status" value="1"/>
</dbReference>
<dbReference type="GO" id="GO:0005886">
    <property type="term" value="C:plasma membrane"/>
    <property type="evidence" value="ECO:0007669"/>
    <property type="project" value="TreeGrafter"/>
</dbReference>
<dbReference type="InterPro" id="IPR049152">
    <property type="entry name" value="EFR3-like_ARM"/>
</dbReference>
<keyword evidence="4" id="KW-1185">Reference proteome</keyword>
<dbReference type="GO" id="GO:0072659">
    <property type="term" value="P:protein localization to plasma membrane"/>
    <property type="evidence" value="ECO:0007669"/>
    <property type="project" value="TreeGrafter"/>
</dbReference>
<accession>A0A671NKJ3</accession>
<protein>
    <submittedName>
        <fullName evidence="3">Protein EFR3 homolog B</fullName>
    </submittedName>
</protein>
<comment type="similarity">
    <text evidence="1">Belongs to the EFR3 family.</text>
</comment>
<dbReference type="Ensembl" id="ENSSANT00000048191.1">
    <property type="protein sequence ID" value="ENSSANP00000045307.1"/>
    <property type="gene ID" value="ENSSANG00000022148.1"/>
</dbReference>